<reference evidence="1" key="1">
    <citation type="submission" date="2015-10" db="EMBL/GenBank/DDBJ databases">
        <authorList>
            <person name="Regsiter A."/>
            <person name="william w."/>
        </authorList>
    </citation>
    <scope>NUCLEOTIDE SEQUENCE</scope>
    <source>
        <strain evidence="1">Montdore</strain>
    </source>
</reference>
<protein>
    <submittedName>
        <fullName evidence="1">Uncharacterized protein</fullName>
    </submittedName>
</protein>
<dbReference type="EMBL" id="LN890978">
    <property type="protein sequence ID" value="CUS13065.1"/>
    <property type="molecule type" value="Genomic_DNA"/>
</dbReference>
<keyword evidence="2" id="KW-1185">Reference proteome</keyword>
<gene>
    <name evidence="1" type="ORF">GSTUAT00002745001</name>
</gene>
<dbReference type="AlphaFoldDB" id="A0A292Q266"/>
<proteinExistence type="predicted"/>
<name>A0A292Q266_9PEZI</name>
<organism evidence="1 2">
    <name type="scientific">Tuber aestivum</name>
    <name type="common">summer truffle</name>
    <dbReference type="NCBI Taxonomy" id="59557"/>
    <lineage>
        <taxon>Eukaryota</taxon>
        <taxon>Fungi</taxon>
        <taxon>Dikarya</taxon>
        <taxon>Ascomycota</taxon>
        <taxon>Pezizomycotina</taxon>
        <taxon>Pezizomycetes</taxon>
        <taxon>Pezizales</taxon>
        <taxon>Tuberaceae</taxon>
        <taxon>Tuber</taxon>
    </lineage>
</organism>
<evidence type="ECO:0000313" key="2">
    <source>
        <dbReference type="Proteomes" id="UP001412239"/>
    </source>
</evidence>
<evidence type="ECO:0000313" key="1">
    <source>
        <dbReference type="EMBL" id="CUS13065.1"/>
    </source>
</evidence>
<sequence>MWVRKLLPGDDRVGAIQRSYSDILVVRRFGLCDPSYLVIPASRSDIGDGFWALKGRLVLGHRNGYVMVKPARRGGRVTSAHPVVLCQSDRAAGLPGSGK</sequence>
<dbReference type="Proteomes" id="UP001412239">
    <property type="component" value="Unassembled WGS sequence"/>
</dbReference>
<accession>A0A292Q266</accession>